<feature type="compositionally biased region" description="Basic and acidic residues" evidence="1">
    <location>
        <begin position="67"/>
        <end position="81"/>
    </location>
</feature>
<evidence type="ECO:0000313" key="3">
    <source>
        <dbReference type="Proteomes" id="UP000766486"/>
    </source>
</evidence>
<name>A0ABY6URV5_BIOOC</name>
<gene>
    <name evidence="2" type="ORF">CLO192961_LOCUS367116</name>
</gene>
<evidence type="ECO:0000256" key="1">
    <source>
        <dbReference type="SAM" id="MobiDB-lite"/>
    </source>
</evidence>
<comment type="caution">
    <text evidence="2">The sequence shown here is derived from an EMBL/GenBank/DDBJ whole genome shotgun (WGS) entry which is preliminary data.</text>
</comment>
<protein>
    <submittedName>
        <fullName evidence="2">Uncharacterized protein</fullName>
    </submittedName>
</protein>
<keyword evidence="3" id="KW-1185">Reference proteome</keyword>
<proteinExistence type="predicted"/>
<evidence type="ECO:0000313" key="2">
    <source>
        <dbReference type="EMBL" id="VUC33924.1"/>
    </source>
</evidence>
<accession>A0ABY6URV5</accession>
<feature type="region of interest" description="Disordered" evidence="1">
    <location>
        <begin position="1"/>
        <end position="22"/>
    </location>
</feature>
<reference evidence="2 3" key="1">
    <citation type="submission" date="2019-06" db="EMBL/GenBank/DDBJ databases">
        <authorList>
            <person name="Broberg M."/>
        </authorList>
    </citation>
    <scope>NUCLEOTIDE SEQUENCE [LARGE SCALE GENOMIC DNA]</scope>
</reference>
<dbReference type="EMBL" id="CABFNS010000873">
    <property type="protein sequence ID" value="VUC33924.1"/>
    <property type="molecule type" value="Genomic_DNA"/>
</dbReference>
<organism evidence="2 3">
    <name type="scientific">Bionectria ochroleuca</name>
    <name type="common">Gliocladium roseum</name>
    <dbReference type="NCBI Taxonomy" id="29856"/>
    <lineage>
        <taxon>Eukaryota</taxon>
        <taxon>Fungi</taxon>
        <taxon>Dikarya</taxon>
        <taxon>Ascomycota</taxon>
        <taxon>Pezizomycotina</taxon>
        <taxon>Sordariomycetes</taxon>
        <taxon>Hypocreomycetidae</taxon>
        <taxon>Hypocreales</taxon>
        <taxon>Bionectriaceae</taxon>
        <taxon>Clonostachys</taxon>
    </lineage>
</organism>
<dbReference type="Proteomes" id="UP000766486">
    <property type="component" value="Unassembled WGS sequence"/>
</dbReference>
<sequence length="129" mass="14352">MAGQGRDGNASGEESGTREASIWQGPMTVQTYRSFAMLPYACRQTVKRSLVAPQLVRLSSWTGGGKRRAESKQGFAEKDNGHPGSHVGLHLHEAKRWLVSWKRRQDVVVEPAVMHLDGRAIIYRIGPWA</sequence>
<feature type="region of interest" description="Disordered" evidence="1">
    <location>
        <begin position="62"/>
        <end position="87"/>
    </location>
</feature>